<gene>
    <name evidence="5" type="ORF">GE061_001232</name>
</gene>
<feature type="domain" description="BESS" evidence="4">
    <location>
        <begin position="215"/>
        <end position="254"/>
    </location>
</feature>
<dbReference type="InterPro" id="IPR039353">
    <property type="entry name" value="TF_Adf1"/>
</dbReference>
<evidence type="ECO:0000259" key="4">
    <source>
        <dbReference type="PROSITE" id="PS51031"/>
    </source>
</evidence>
<dbReference type="Proteomes" id="UP000466442">
    <property type="component" value="Linkage Group LG1"/>
</dbReference>
<dbReference type="PANTHER" id="PTHR12243">
    <property type="entry name" value="MADF DOMAIN TRANSCRIPTION FACTOR"/>
    <property type="match status" value="1"/>
</dbReference>
<organism evidence="5 6">
    <name type="scientific">Apolygus lucorum</name>
    <name type="common">Small green plant bug</name>
    <name type="synonym">Lygocoris lucorum</name>
    <dbReference type="NCBI Taxonomy" id="248454"/>
    <lineage>
        <taxon>Eukaryota</taxon>
        <taxon>Metazoa</taxon>
        <taxon>Ecdysozoa</taxon>
        <taxon>Arthropoda</taxon>
        <taxon>Hexapoda</taxon>
        <taxon>Insecta</taxon>
        <taxon>Pterygota</taxon>
        <taxon>Neoptera</taxon>
        <taxon>Paraneoptera</taxon>
        <taxon>Hemiptera</taxon>
        <taxon>Heteroptera</taxon>
        <taxon>Panheteroptera</taxon>
        <taxon>Cimicomorpha</taxon>
        <taxon>Miridae</taxon>
        <taxon>Mirini</taxon>
        <taxon>Apolygus</taxon>
    </lineage>
</organism>
<evidence type="ECO:0008006" key="7">
    <source>
        <dbReference type="Google" id="ProtNLM"/>
    </source>
</evidence>
<dbReference type="Pfam" id="PF02944">
    <property type="entry name" value="BESS"/>
    <property type="match status" value="1"/>
</dbReference>
<dbReference type="PANTHER" id="PTHR12243:SF67">
    <property type="entry name" value="COREPRESSOR OF PANGOLIN, ISOFORM A-RELATED"/>
    <property type="match status" value="1"/>
</dbReference>
<dbReference type="InterPro" id="IPR004210">
    <property type="entry name" value="BESS_motif"/>
</dbReference>
<keyword evidence="1" id="KW-0539">Nucleus</keyword>
<reference evidence="5" key="1">
    <citation type="journal article" date="2021" name="Mol. Ecol. Resour.">
        <title>Apolygus lucorum genome provides insights into omnivorousness and mesophyll feeding.</title>
        <authorList>
            <person name="Liu Y."/>
            <person name="Liu H."/>
            <person name="Wang H."/>
            <person name="Huang T."/>
            <person name="Liu B."/>
            <person name="Yang B."/>
            <person name="Yin L."/>
            <person name="Li B."/>
            <person name="Zhang Y."/>
            <person name="Zhang S."/>
            <person name="Jiang F."/>
            <person name="Zhang X."/>
            <person name="Ren Y."/>
            <person name="Wang B."/>
            <person name="Wang S."/>
            <person name="Lu Y."/>
            <person name="Wu K."/>
            <person name="Fan W."/>
            <person name="Wang G."/>
        </authorList>
    </citation>
    <scope>NUCLEOTIDE SEQUENCE</scope>
    <source>
        <strain evidence="5">12Hb</strain>
    </source>
</reference>
<feature type="region of interest" description="Disordered" evidence="2">
    <location>
        <begin position="95"/>
        <end position="173"/>
    </location>
</feature>
<name>A0A8S9Y6H0_APOLU</name>
<feature type="region of interest" description="Disordered" evidence="2">
    <location>
        <begin position="373"/>
        <end position="433"/>
    </location>
</feature>
<sequence length="525" mass="59681">MNKDDLIDEVLGAPPIWDKRHKQHHNRYVLAKEWKKIGCKLGVSDSEAKTVWKTLRQEFGKQLKKLEGKSGESGPDEPASSWPYFDKLQFLKDQFTPRPSSGNLDSNYNSDVPLETGRIDDDASTMSDENISQLPQDPENELFIPSTNEQIQMQNDQRPETPSTSSSRNSSSVASFTRTGYKVRLTPQVALGRELVELEKEKLEWAKRKKTTDVNDEDVAFFNSLLPTVKLLPRREKMEFRMTVQELLYLLESASTTDYRPLKVYWKKTLLNYKLHNKGSLPKTIFPRLLKESLDTMDVNGSISRSLQSGFEASGLYPINLNKVINSVPHVEPEENDKALQEIVNNSFTIFLKDLYRKETATTTRRNKRLNVVPGRSVTNLGESESEDDVPAVQVEKKDTSARKKLKFPSVQVPADTENSDTNSELEDEPDELTQNLVPNDFFITDDEIRLEVEKQMGQDGDESEDDVFNEEPVRQELGIYEEVSEDEDCVLENDDNVGDHFNILPEDEDLGGGTDGEENGCFAI</sequence>
<comment type="subcellular location">
    <subcellularLocation>
        <location evidence="1">Nucleus</location>
    </subcellularLocation>
</comment>
<evidence type="ECO:0000313" key="5">
    <source>
        <dbReference type="EMBL" id="KAF6216882.1"/>
    </source>
</evidence>
<dbReference type="PROSITE" id="PS51029">
    <property type="entry name" value="MADF"/>
    <property type="match status" value="1"/>
</dbReference>
<dbReference type="InterPro" id="IPR006578">
    <property type="entry name" value="MADF-dom"/>
</dbReference>
<keyword evidence="6" id="KW-1185">Reference proteome</keyword>
<feature type="domain" description="MADF" evidence="3">
    <location>
        <begin position="5"/>
        <end position="96"/>
    </location>
</feature>
<dbReference type="OrthoDB" id="6629629at2759"/>
<dbReference type="Pfam" id="PF10545">
    <property type="entry name" value="MADF_DNA_bdg"/>
    <property type="match status" value="1"/>
</dbReference>
<feature type="region of interest" description="Disordered" evidence="2">
    <location>
        <begin position="505"/>
        <end position="525"/>
    </location>
</feature>
<evidence type="ECO:0000256" key="1">
    <source>
        <dbReference type="PROSITE-ProRule" id="PRU00371"/>
    </source>
</evidence>
<comment type="caution">
    <text evidence="5">The sequence shown here is derived from an EMBL/GenBank/DDBJ whole genome shotgun (WGS) entry which is preliminary data.</text>
</comment>
<feature type="compositionally biased region" description="Low complexity" evidence="2">
    <location>
        <begin position="163"/>
        <end position="173"/>
    </location>
</feature>
<feature type="compositionally biased region" description="Polar residues" evidence="2">
    <location>
        <begin position="124"/>
        <end position="135"/>
    </location>
</feature>
<accession>A0A8S9Y6H0</accession>
<evidence type="ECO:0000259" key="3">
    <source>
        <dbReference type="PROSITE" id="PS51029"/>
    </source>
</evidence>
<dbReference type="AlphaFoldDB" id="A0A8S9Y6H0"/>
<dbReference type="PROSITE" id="PS51031">
    <property type="entry name" value="BESS"/>
    <property type="match status" value="1"/>
</dbReference>
<evidence type="ECO:0000256" key="2">
    <source>
        <dbReference type="SAM" id="MobiDB-lite"/>
    </source>
</evidence>
<feature type="compositionally biased region" description="Acidic residues" evidence="2">
    <location>
        <begin position="506"/>
        <end position="519"/>
    </location>
</feature>
<evidence type="ECO:0000313" key="6">
    <source>
        <dbReference type="Proteomes" id="UP000466442"/>
    </source>
</evidence>
<feature type="compositionally biased region" description="Polar residues" evidence="2">
    <location>
        <begin position="97"/>
        <end position="110"/>
    </location>
</feature>
<dbReference type="SMART" id="SM00595">
    <property type="entry name" value="MADF"/>
    <property type="match status" value="1"/>
</dbReference>
<dbReference type="EMBL" id="WIXP02000001">
    <property type="protein sequence ID" value="KAF6216882.1"/>
    <property type="molecule type" value="Genomic_DNA"/>
</dbReference>
<feature type="compositionally biased region" description="Polar residues" evidence="2">
    <location>
        <begin position="145"/>
        <end position="162"/>
    </location>
</feature>
<proteinExistence type="predicted"/>
<protein>
    <recommendedName>
        <fullName evidence="7">MADF domain-containing protein</fullName>
    </recommendedName>
</protein>
<dbReference type="GO" id="GO:0005634">
    <property type="term" value="C:nucleus"/>
    <property type="evidence" value="ECO:0007669"/>
    <property type="project" value="UniProtKB-SubCell"/>
</dbReference>
<dbReference type="GO" id="GO:0003677">
    <property type="term" value="F:DNA binding"/>
    <property type="evidence" value="ECO:0007669"/>
    <property type="project" value="InterPro"/>
</dbReference>